<dbReference type="RefSeq" id="WP_271349502.1">
    <property type="nucleotide sequence ID" value="NZ_JAQJZJ010000010.1"/>
</dbReference>
<evidence type="ECO:0000256" key="2">
    <source>
        <dbReference type="ARBA" id="ARBA00023015"/>
    </source>
</evidence>
<evidence type="ECO:0000256" key="3">
    <source>
        <dbReference type="ARBA" id="ARBA00023125"/>
    </source>
</evidence>
<gene>
    <name evidence="6" type="ORF">PH586_19710</name>
</gene>
<dbReference type="Gene3D" id="3.40.190.10">
    <property type="entry name" value="Periplasmic binding protein-like II"/>
    <property type="match status" value="2"/>
</dbReference>
<dbReference type="InterPro" id="IPR036388">
    <property type="entry name" value="WH-like_DNA-bd_sf"/>
</dbReference>
<accession>A0ABT4XK87</accession>
<evidence type="ECO:0000256" key="4">
    <source>
        <dbReference type="ARBA" id="ARBA00023163"/>
    </source>
</evidence>
<dbReference type="InterPro" id="IPR000847">
    <property type="entry name" value="LysR_HTH_N"/>
</dbReference>
<dbReference type="PANTHER" id="PTHR30419">
    <property type="entry name" value="HTH-TYPE TRANSCRIPTIONAL REGULATOR YBHD"/>
    <property type="match status" value="1"/>
</dbReference>
<keyword evidence="3" id="KW-0238">DNA-binding</keyword>
<keyword evidence="2" id="KW-0805">Transcription regulation</keyword>
<comment type="similarity">
    <text evidence="1">Belongs to the LysR transcriptional regulatory family.</text>
</comment>
<dbReference type="PANTHER" id="PTHR30419:SF30">
    <property type="entry name" value="LYSR FAMILY TRANSCRIPTIONAL REGULATOR"/>
    <property type="match status" value="1"/>
</dbReference>
<dbReference type="Pfam" id="PF00126">
    <property type="entry name" value="HTH_1"/>
    <property type="match status" value="1"/>
</dbReference>
<dbReference type="PROSITE" id="PS50931">
    <property type="entry name" value="HTH_LYSR"/>
    <property type="match status" value="1"/>
</dbReference>
<reference evidence="6 7" key="1">
    <citation type="submission" date="2023-01" db="EMBL/GenBank/DDBJ databases">
        <title>Pseudomonas SA3-5T sp. nov., isolated from tidal flat sediment.</title>
        <authorList>
            <person name="Kim H.S."/>
            <person name="Kim J.-S."/>
            <person name="Suh M.K."/>
            <person name="Eom M.K."/>
            <person name="Lee J.-S."/>
        </authorList>
    </citation>
    <scope>NUCLEOTIDE SEQUENCE [LARGE SCALE GENOMIC DNA]</scope>
    <source>
        <strain evidence="6 7">SA3-5</strain>
    </source>
</reference>
<protein>
    <submittedName>
        <fullName evidence="6">LysR family transcriptional regulator</fullName>
    </submittedName>
</protein>
<sequence>MKRLQHLVLLAEELNFSRAAERAHLSQTAYSRSIQSLEADFGLRLFDRNTRSVRPTAAGRHLIARAKSLLGRARDMSDEIYYLAHAEAGQLNFGTSLLAIDGLLRQALIELKQQCPNLKLHIEASQTPNLRQHLEQEHIEFFVAYPGALEQDERFLLTWLPAEPASIYCRAGHPLLHQDSAPAPNQVADYPWAAVLLDEAMAPRLRTLFGMPPNQALPVGLSCDNLSLLRDLTLCSDNLLFTWNSWLKRGGRHDGLVNLGALLRPALSPADLRIDCAIVQLADRTLSPPAQRLVDLILRHAQGAMA</sequence>
<dbReference type="PRINTS" id="PR00039">
    <property type="entry name" value="HTHLYSR"/>
</dbReference>
<evidence type="ECO:0000259" key="5">
    <source>
        <dbReference type="PROSITE" id="PS50931"/>
    </source>
</evidence>
<dbReference type="Proteomes" id="UP001212042">
    <property type="component" value="Unassembled WGS sequence"/>
</dbReference>
<dbReference type="EMBL" id="JAQJZJ010000010">
    <property type="protein sequence ID" value="MDA7088610.1"/>
    <property type="molecule type" value="Genomic_DNA"/>
</dbReference>
<evidence type="ECO:0000313" key="6">
    <source>
        <dbReference type="EMBL" id="MDA7088610.1"/>
    </source>
</evidence>
<name>A0ABT4XK87_9PSED</name>
<dbReference type="InterPro" id="IPR050950">
    <property type="entry name" value="HTH-type_LysR_regulators"/>
</dbReference>
<keyword evidence="7" id="KW-1185">Reference proteome</keyword>
<dbReference type="SUPFAM" id="SSF53850">
    <property type="entry name" value="Periplasmic binding protein-like II"/>
    <property type="match status" value="1"/>
</dbReference>
<dbReference type="InterPro" id="IPR005119">
    <property type="entry name" value="LysR_subst-bd"/>
</dbReference>
<feature type="domain" description="HTH lysR-type" evidence="5">
    <location>
        <begin position="1"/>
        <end position="56"/>
    </location>
</feature>
<dbReference type="InterPro" id="IPR036390">
    <property type="entry name" value="WH_DNA-bd_sf"/>
</dbReference>
<evidence type="ECO:0000256" key="1">
    <source>
        <dbReference type="ARBA" id="ARBA00009437"/>
    </source>
</evidence>
<evidence type="ECO:0000313" key="7">
    <source>
        <dbReference type="Proteomes" id="UP001212042"/>
    </source>
</evidence>
<dbReference type="CDD" id="cd05466">
    <property type="entry name" value="PBP2_LTTR_substrate"/>
    <property type="match status" value="1"/>
</dbReference>
<organism evidence="6 7">
    <name type="scientific">Pseudomonas aestuarii</name>
    <dbReference type="NCBI Taxonomy" id="3018340"/>
    <lineage>
        <taxon>Bacteria</taxon>
        <taxon>Pseudomonadati</taxon>
        <taxon>Pseudomonadota</taxon>
        <taxon>Gammaproteobacteria</taxon>
        <taxon>Pseudomonadales</taxon>
        <taxon>Pseudomonadaceae</taxon>
        <taxon>Pseudomonas</taxon>
    </lineage>
</organism>
<dbReference type="Pfam" id="PF03466">
    <property type="entry name" value="LysR_substrate"/>
    <property type="match status" value="1"/>
</dbReference>
<comment type="caution">
    <text evidence="6">The sequence shown here is derived from an EMBL/GenBank/DDBJ whole genome shotgun (WGS) entry which is preliminary data.</text>
</comment>
<proteinExistence type="inferred from homology"/>
<dbReference type="SUPFAM" id="SSF46785">
    <property type="entry name" value="Winged helix' DNA-binding domain"/>
    <property type="match status" value="1"/>
</dbReference>
<dbReference type="Gene3D" id="1.10.10.10">
    <property type="entry name" value="Winged helix-like DNA-binding domain superfamily/Winged helix DNA-binding domain"/>
    <property type="match status" value="1"/>
</dbReference>
<keyword evidence="4" id="KW-0804">Transcription</keyword>